<reference evidence="1" key="2">
    <citation type="journal article" date="2015" name="Fish Shellfish Immunol.">
        <title>Early steps in the European eel (Anguilla anguilla)-Vibrio vulnificus interaction in the gills: Role of the RtxA13 toxin.</title>
        <authorList>
            <person name="Callol A."/>
            <person name="Pajuelo D."/>
            <person name="Ebbesson L."/>
            <person name="Teles M."/>
            <person name="MacKenzie S."/>
            <person name="Amaro C."/>
        </authorList>
    </citation>
    <scope>NUCLEOTIDE SEQUENCE</scope>
</reference>
<dbReference type="EMBL" id="GBXM01039911">
    <property type="protein sequence ID" value="JAH68666.1"/>
    <property type="molecule type" value="Transcribed_RNA"/>
</dbReference>
<accession>A0A0E9VNY7</accession>
<organism evidence="1">
    <name type="scientific">Anguilla anguilla</name>
    <name type="common">European freshwater eel</name>
    <name type="synonym">Muraena anguilla</name>
    <dbReference type="NCBI Taxonomy" id="7936"/>
    <lineage>
        <taxon>Eukaryota</taxon>
        <taxon>Metazoa</taxon>
        <taxon>Chordata</taxon>
        <taxon>Craniata</taxon>
        <taxon>Vertebrata</taxon>
        <taxon>Euteleostomi</taxon>
        <taxon>Actinopterygii</taxon>
        <taxon>Neopterygii</taxon>
        <taxon>Teleostei</taxon>
        <taxon>Anguilliformes</taxon>
        <taxon>Anguillidae</taxon>
        <taxon>Anguilla</taxon>
    </lineage>
</organism>
<protein>
    <submittedName>
        <fullName evidence="1">Uncharacterized protein</fullName>
    </submittedName>
</protein>
<sequence length="22" mass="2629">MYIKIRMQCEFKKSGINRAIKA</sequence>
<proteinExistence type="predicted"/>
<dbReference type="AlphaFoldDB" id="A0A0E9VNY7"/>
<reference evidence="1" key="1">
    <citation type="submission" date="2014-11" db="EMBL/GenBank/DDBJ databases">
        <authorList>
            <person name="Amaro Gonzalez C."/>
        </authorList>
    </citation>
    <scope>NUCLEOTIDE SEQUENCE</scope>
</reference>
<name>A0A0E9VNY7_ANGAN</name>
<dbReference type="EMBL" id="GBXM01028743">
    <property type="protein sequence ID" value="JAH79834.1"/>
    <property type="molecule type" value="Transcribed_RNA"/>
</dbReference>
<evidence type="ECO:0000313" key="1">
    <source>
        <dbReference type="EMBL" id="JAH79834.1"/>
    </source>
</evidence>